<dbReference type="PANTHER" id="PTHR35041:SF3">
    <property type="entry name" value="FORMYLMETHIONINE DEFORMYLASE-LIKE PROTEIN"/>
    <property type="match status" value="1"/>
</dbReference>
<keyword evidence="1" id="KW-0472">Membrane</keyword>
<organism evidence="2 3">
    <name type="scientific">Fusarium solani</name>
    <name type="common">Filamentous fungus</name>
    <dbReference type="NCBI Taxonomy" id="169388"/>
    <lineage>
        <taxon>Eukaryota</taxon>
        <taxon>Fungi</taxon>
        <taxon>Dikarya</taxon>
        <taxon>Ascomycota</taxon>
        <taxon>Pezizomycotina</taxon>
        <taxon>Sordariomycetes</taxon>
        <taxon>Hypocreomycetidae</taxon>
        <taxon>Hypocreales</taxon>
        <taxon>Nectriaceae</taxon>
        <taxon>Fusarium</taxon>
        <taxon>Fusarium solani species complex</taxon>
    </lineage>
</organism>
<gene>
    <name evidence="2" type="ORF">B0J15DRAFT_472936</name>
</gene>
<keyword evidence="3" id="KW-1185">Reference proteome</keyword>
<keyword evidence="1" id="KW-1133">Transmembrane helix</keyword>
<proteinExistence type="predicted"/>
<evidence type="ECO:0000256" key="1">
    <source>
        <dbReference type="SAM" id="Phobius"/>
    </source>
</evidence>
<keyword evidence="1" id="KW-0812">Transmembrane</keyword>
<evidence type="ECO:0000313" key="3">
    <source>
        <dbReference type="Proteomes" id="UP000736672"/>
    </source>
</evidence>
<dbReference type="OrthoDB" id="5039032at2759"/>
<feature type="transmembrane region" description="Helical" evidence="1">
    <location>
        <begin position="106"/>
        <end position="128"/>
    </location>
</feature>
<dbReference type="EMBL" id="JAGTJS010000036">
    <property type="protein sequence ID" value="KAH7230691.1"/>
    <property type="molecule type" value="Genomic_DNA"/>
</dbReference>
<dbReference type="AlphaFoldDB" id="A0A9P9G1C9"/>
<comment type="caution">
    <text evidence="2">The sequence shown here is derived from an EMBL/GenBank/DDBJ whole genome shotgun (WGS) entry which is preliminary data.</text>
</comment>
<sequence length="211" mass="21970">MAAQALANLLNGVIGKTTSREGGYYATPKTSLTTLGSGILQTALIGAIDTSGDSGWAQALAPLKHLLATSQLGVILGSGGSKDGTETNVTQSLSINVCQYRKQNLWISYGLAIFAAAFGVLVGLRAVYQNGISHDNNFSTIIAATRNDTLDGLTRGSSLGGETVPADLLRTKLMFGVLNRNTDTPRMSNIARAAFGIPREISPLCKGQALG</sequence>
<protein>
    <submittedName>
        <fullName evidence="2">Uncharacterized protein</fullName>
    </submittedName>
</protein>
<reference evidence="2" key="1">
    <citation type="journal article" date="2021" name="Nat. Commun.">
        <title>Genetic determinants of endophytism in the Arabidopsis root mycobiome.</title>
        <authorList>
            <person name="Mesny F."/>
            <person name="Miyauchi S."/>
            <person name="Thiergart T."/>
            <person name="Pickel B."/>
            <person name="Atanasova L."/>
            <person name="Karlsson M."/>
            <person name="Huettel B."/>
            <person name="Barry K.W."/>
            <person name="Haridas S."/>
            <person name="Chen C."/>
            <person name="Bauer D."/>
            <person name="Andreopoulos W."/>
            <person name="Pangilinan J."/>
            <person name="LaButti K."/>
            <person name="Riley R."/>
            <person name="Lipzen A."/>
            <person name="Clum A."/>
            <person name="Drula E."/>
            <person name="Henrissat B."/>
            <person name="Kohler A."/>
            <person name="Grigoriev I.V."/>
            <person name="Martin F.M."/>
            <person name="Hacquard S."/>
        </authorList>
    </citation>
    <scope>NUCLEOTIDE SEQUENCE</scope>
    <source>
        <strain evidence="2">FSSC 5 MPI-SDFR-AT-0091</strain>
    </source>
</reference>
<accession>A0A9P9G1C9</accession>
<evidence type="ECO:0000313" key="2">
    <source>
        <dbReference type="EMBL" id="KAH7230691.1"/>
    </source>
</evidence>
<dbReference type="Proteomes" id="UP000736672">
    <property type="component" value="Unassembled WGS sequence"/>
</dbReference>
<dbReference type="PANTHER" id="PTHR35041">
    <property type="entry name" value="MEDIATOR OF RNA POLYMERASE II TRANSCRIPTION SUBUNIT 1"/>
    <property type="match status" value="1"/>
</dbReference>
<name>A0A9P9G1C9_FUSSL</name>